<gene>
    <name evidence="1" type="ORF">OWV82_010071</name>
</gene>
<comment type="caution">
    <text evidence="1">The sequence shown here is derived from an EMBL/GenBank/DDBJ whole genome shotgun (WGS) entry which is preliminary data.</text>
</comment>
<dbReference type="EMBL" id="CM051398">
    <property type="protein sequence ID" value="KAJ4718380.1"/>
    <property type="molecule type" value="Genomic_DNA"/>
</dbReference>
<protein>
    <submittedName>
        <fullName evidence="1">SPX domain-containing protein</fullName>
    </submittedName>
</protein>
<proteinExistence type="predicted"/>
<evidence type="ECO:0000313" key="2">
    <source>
        <dbReference type="Proteomes" id="UP001164539"/>
    </source>
</evidence>
<reference evidence="1 2" key="1">
    <citation type="journal article" date="2023" name="Science">
        <title>Complex scaffold remodeling in plant triterpene biosynthesis.</title>
        <authorList>
            <person name="De La Pena R."/>
            <person name="Hodgson H."/>
            <person name="Liu J.C."/>
            <person name="Stephenson M.J."/>
            <person name="Martin A.C."/>
            <person name="Owen C."/>
            <person name="Harkess A."/>
            <person name="Leebens-Mack J."/>
            <person name="Jimenez L.E."/>
            <person name="Osbourn A."/>
            <person name="Sattely E.S."/>
        </authorList>
    </citation>
    <scope>NUCLEOTIDE SEQUENCE [LARGE SCALE GENOMIC DNA]</scope>
    <source>
        <strain evidence="2">cv. JPN11</strain>
        <tissue evidence="1">Leaf</tissue>
    </source>
</reference>
<evidence type="ECO:0000313" key="1">
    <source>
        <dbReference type="EMBL" id="KAJ4718380.1"/>
    </source>
</evidence>
<name>A0ACC1Y762_MELAZ</name>
<sequence>MKYGKRLRNEVERSLPEWRGEFISYKLLKKHLNLIDPAASRARKRSRISIEDFLEAGNGREDVNLMRVNIGFTRLLDEQLQKINRFYIEKEEDYVIQLQELKDREANLESSMEMLNLQQDVLDFHGEMVSLLHYSFLNSTGFMKIVKKHKKRAGSPNVQLSFMPRVLEQPFFSTDLLYNLMRECEAMLYRLFLAGEP</sequence>
<keyword evidence="2" id="KW-1185">Reference proteome</keyword>
<accession>A0ACC1Y762</accession>
<organism evidence="1 2">
    <name type="scientific">Melia azedarach</name>
    <name type="common">Chinaberry tree</name>
    <dbReference type="NCBI Taxonomy" id="155640"/>
    <lineage>
        <taxon>Eukaryota</taxon>
        <taxon>Viridiplantae</taxon>
        <taxon>Streptophyta</taxon>
        <taxon>Embryophyta</taxon>
        <taxon>Tracheophyta</taxon>
        <taxon>Spermatophyta</taxon>
        <taxon>Magnoliopsida</taxon>
        <taxon>eudicotyledons</taxon>
        <taxon>Gunneridae</taxon>
        <taxon>Pentapetalae</taxon>
        <taxon>rosids</taxon>
        <taxon>malvids</taxon>
        <taxon>Sapindales</taxon>
        <taxon>Meliaceae</taxon>
        <taxon>Melia</taxon>
    </lineage>
</organism>
<dbReference type="Proteomes" id="UP001164539">
    <property type="component" value="Chromosome 5"/>
</dbReference>